<dbReference type="CDD" id="cd23127">
    <property type="entry name" value="RING-HC_BAH1-like"/>
    <property type="match status" value="1"/>
</dbReference>
<dbReference type="PANTHER" id="PTHR46764">
    <property type="entry name" value="E3 UBIQUITIN-PROTEIN LIGASE BAH1"/>
    <property type="match status" value="1"/>
</dbReference>
<evidence type="ECO:0000256" key="4">
    <source>
        <dbReference type="ARBA" id="ARBA00022679"/>
    </source>
</evidence>
<keyword evidence="7" id="KW-0833">Ubl conjugation pathway</keyword>
<evidence type="ECO:0000256" key="7">
    <source>
        <dbReference type="ARBA" id="ARBA00022786"/>
    </source>
</evidence>
<evidence type="ECO:0000256" key="5">
    <source>
        <dbReference type="ARBA" id="ARBA00022723"/>
    </source>
</evidence>
<evidence type="ECO:0000256" key="6">
    <source>
        <dbReference type="ARBA" id="ARBA00022771"/>
    </source>
</evidence>
<dbReference type="PROSITE" id="PS51382">
    <property type="entry name" value="SPX"/>
    <property type="match status" value="1"/>
</dbReference>
<dbReference type="PROSITE" id="PS50089">
    <property type="entry name" value="ZF_RING_2"/>
    <property type="match status" value="1"/>
</dbReference>
<evidence type="ECO:0000256" key="9">
    <source>
        <dbReference type="PROSITE-ProRule" id="PRU00175"/>
    </source>
</evidence>
<keyword evidence="6 9" id="KW-0863">Zinc-finger</keyword>
<dbReference type="Pfam" id="PF00097">
    <property type="entry name" value="zf-C3HC4"/>
    <property type="match status" value="1"/>
</dbReference>
<comment type="caution">
    <text evidence="12">The sequence shown here is derived from an EMBL/GenBank/DDBJ whole genome shotgun (WGS) entry which is preliminary data.</text>
</comment>
<dbReference type="InterPro" id="IPR004331">
    <property type="entry name" value="SPX_dom"/>
</dbReference>
<name>A0AAV5LZM7_9ROSI</name>
<dbReference type="GO" id="GO:0008270">
    <property type="term" value="F:zinc ion binding"/>
    <property type="evidence" value="ECO:0007669"/>
    <property type="project" value="UniProtKB-KW"/>
</dbReference>
<dbReference type="EC" id="2.3.2.27" evidence="3"/>
<dbReference type="InterPro" id="IPR033326">
    <property type="entry name" value="BAH1"/>
</dbReference>
<keyword evidence="13" id="KW-1185">Reference proteome</keyword>
<evidence type="ECO:0000256" key="2">
    <source>
        <dbReference type="ARBA" id="ARBA00004906"/>
    </source>
</evidence>
<gene>
    <name evidence="12" type="ORF">SLEP1_g49308</name>
</gene>
<feature type="domain" description="RING-type" evidence="10">
    <location>
        <begin position="233"/>
        <end position="282"/>
    </location>
</feature>
<sequence>MKFGDTFMEYLHGEQEWFLHKCSHIEYKRLKKVLKSCRTCKVLHDDSYRTNQGDEENPAFSQICQCQSCPLCDQMFFSELLKEATDIVGCFRSRVRHLQHLDPYVASGIQRCVLGLRQCFKNDQQSMVQEGRMLIEYITMNAIAIHKILKKYDKVHSSVNGKNFKSKLRAEHIELLQSPWLMELGAFCLNFNGSDGEEFSQLSGRFSCDFNVAQSVMTLMLPNSIKKEYDLTCAICLEIVFNPYALSCGHLFCKSCACSAASVLILDGLKAAGPDSKCPICREAGVYAKSVHMVELHRLVRTRCKKYWEERQAVERAKALKQNKEFWDAQTKSMIGY</sequence>
<organism evidence="12 13">
    <name type="scientific">Rubroshorea leprosula</name>
    <dbReference type="NCBI Taxonomy" id="152421"/>
    <lineage>
        <taxon>Eukaryota</taxon>
        <taxon>Viridiplantae</taxon>
        <taxon>Streptophyta</taxon>
        <taxon>Embryophyta</taxon>
        <taxon>Tracheophyta</taxon>
        <taxon>Spermatophyta</taxon>
        <taxon>Magnoliopsida</taxon>
        <taxon>eudicotyledons</taxon>
        <taxon>Gunneridae</taxon>
        <taxon>Pentapetalae</taxon>
        <taxon>rosids</taxon>
        <taxon>malvids</taxon>
        <taxon>Malvales</taxon>
        <taxon>Dipterocarpaceae</taxon>
        <taxon>Rubroshorea</taxon>
    </lineage>
</organism>
<dbReference type="SUPFAM" id="SSF57850">
    <property type="entry name" value="RING/U-box"/>
    <property type="match status" value="1"/>
</dbReference>
<keyword evidence="8" id="KW-0862">Zinc</keyword>
<evidence type="ECO:0000259" key="11">
    <source>
        <dbReference type="PROSITE" id="PS51382"/>
    </source>
</evidence>
<dbReference type="AlphaFoldDB" id="A0AAV5LZM7"/>
<dbReference type="PROSITE" id="PS00518">
    <property type="entry name" value="ZF_RING_1"/>
    <property type="match status" value="1"/>
</dbReference>
<evidence type="ECO:0000259" key="10">
    <source>
        <dbReference type="PROSITE" id="PS50089"/>
    </source>
</evidence>
<keyword evidence="4" id="KW-0808">Transferase</keyword>
<dbReference type="CDD" id="cd14482">
    <property type="entry name" value="SPX_BAH1-like"/>
    <property type="match status" value="1"/>
</dbReference>
<feature type="domain" description="SPX" evidence="11">
    <location>
        <begin position="1"/>
        <end position="166"/>
    </location>
</feature>
<dbReference type="InterPro" id="IPR017907">
    <property type="entry name" value="Znf_RING_CS"/>
</dbReference>
<evidence type="ECO:0000256" key="1">
    <source>
        <dbReference type="ARBA" id="ARBA00000900"/>
    </source>
</evidence>
<dbReference type="InterPro" id="IPR018957">
    <property type="entry name" value="Znf_C3HC4_RING-type"/>
</dbReference>
<dbReference type="SMART" id="SM00184">
    <property type="entry name" value="RING"/>
    <property type="match status" value="1"/>
</dbReference>
<evidence type="ECO:0000313" key="13">
    <source>
        <dbReference type="Proteomes" id="UP001054252"/>
    </source>
</evidence>
<keyword evidence="5" id="KW-0479">Metal-binding</keyword>
<accession>A0AAV5LZM7</accession>
<evidence type="ECO:0000256" key="8">
    <source>
        <dbReference type="ARBA" id="ARBA00022833"/>
    </source>
</evidence>
<comment type="catalytic activity">
    <reaction evidence="1">
        <text>S-ubiquitinyl-[E2 ubiquitin-conjugating enzyme]-L-cysteine + [acceptor protein]-L-lysine = [E2 ubiquitin-conjugating enzyme]-L-cysteine + N(6)-ubiquitinyl-[acceptor protein]-L-lysine.</text>
        <dbReference type="EC" id="2.3.2.27"/>
    </reaction>
</comment>
<dbReference type="InterPro" id="IPR001841">
    <property type="entry name" value="Znf_RING"/>
</dbReference>
<dbReference type="GO" id="GO:0061630">
    <property type="term" value="F:ubiquitin protein ligase activity"/>
    <property type="evidence" value="ECO:0007669"/>
    <property type="project" value="UniProtKB-EC"/>
</dbReference>
<dbReference type="InterPro" id="IPR013083">
    <property type="entry name" value="Znf_RING/FYVE/PHD"/>
</dbReference>
<protein>
    <recommendedName>
        <fullName evidence="3">RING-type E3 ubiquitin transferase</fullName>
        <ecNumber evidence="3">2.3.2.27</ecNumber>
    </recommendedName>
</protein>
<dbReference type="PANTHER" id="PTHR46764:SF2">
    <property type="entry name" value="E3 UBIQUITIN-PROTEIN LIGASE BAH1-LIKE-RELATED"/>
    <property type="match status" value="1"/>
</dbReference>
<evidence type="ECO:0000313" key="12">
    <source>
        <dbReference type="EMBL" id="GKV41817.1"/>
    </source>
</evidence>
<dbReference type="EMBL" id="BPVZ01000153">
    <property type="protein sequence ID" value="GKV41817.1"/>
    <property type="molecule type" value="Genomic_DNA"/>
</dbReference>
<dbReference type="Proteomes" id="UP001054252">
    <property type="component" value="Unassembled WGS sequence"/>
</dbReference>
<comment type="pathway">
    <text evidence="2">Protein modification; protein ubiquitination.</text>
</comment>
<proteinExistence type="predicted"/>
<dbReference type="Gene3D" id="3.30.40.10">
    <property type="entry name" value="Zinc/RING finger domain, C3HC4 (zinc finger)"/>
    <property type="match status" value="1"/>
</dbReference>
<evidence type="ECO:0000256" key="3">
    <source>
        <dbReference type="ARBA" id="ARBA00012483"/>
    </source>
</evidence>
<reference evidence="12 13" key="1">
    <citation type="journal article" date="2021" name="Commun. Biol.">
        <title>The genome of Shorea leprosula (Dipterocarpaceae) highlights the ecological relevance of drought in aseasonal tropical rainforests.</title>
        <authorList>
            <person name="Ng K.K.S."/>
            <person name="Kobayashi M.J."/>
            <person name="Fawcett J.A."/>
            <person name="Hatakeyama M."/>
            <person name="Paape T."/>
            <person name="Ng C.H."/>
            <person name="Ang C.C."/>
            <person name="Tnah L.H."/>
            <person name="Lee C.T."/>
            <person name="Nishiyama T."/>
            <person name="Sese J."/>
            <person name="O'Brien M.J."/>
            <person name="Copetti D."/>
            <person name="Mohd Noor M.I."/>
            <person name="Ong R.C."/>
            <person name="Putra M."/>
            <person name="Sireger I.Z."/>
            <person name="Indrioko S."/>
            <person name="Kosugi Y."/>
            <person name="Izuno A."/>
            <person name="Isagi Y."/>
            <person name="Lee S.L."/>
            <person name="Shimizu K.K."/>
        </authorList>
    </citation>
    <scope>NUCLEOTIDE SEQUENCE [LARGE SCALE GENOMIC DNA]</scope>
    <source>
        <strain evidence="12">214</strain>
    </source>
</reference>